<evidence type="ECO:0000256" key="4">
    <source>
        <dbReference type="ARBA" id="ARBA00022692"/>
    </source>
</evidence>
<gene>
    <name evidence="12" type="ORF">ACM46_02730</name>
</gene>
<proteinExistence type="inferred from homology"/>
<protein>
    <recommendedName>
        <fullName evidence="11">TonB-dependent receptor-like beta-barrel domain-containing protein</fullName>
    </recommendedName>
</protein>
<keyword evidence="6" id="KW-0798">TonB box</keyword>
<keyword evidence="2 10" id="KW-0813">Transport</keyword>
<dbReference type="AlphaFoldDB" id="A0A0J7IKA4"/>
<dbReference type="OrthoDB" id="1075473at2"/>
<evidence type="ECO:0000256" key="3">
    <source>
        <dbReference type="ARBA" id="ARBA00022452"/>
    </source>
</evidence>
<dbReference type="Pfam" id="PF13715">
    <property type="entry name" value="CarbopepD_reg_2"/>
    <property type="match status" value="1"/>
</dbReference>
<dbReference type="PROSITE" id="PS52016">
    <property type="entry name" value="TONB_DEPENDENT_REC_3"/>
    <property type="match status" value="1"/>
</dbReference>
<dbReference type="PANTHER" id="PTHR30069:SF29">
    <property type="entry name" value="HEMOGLOBIN AND HEMOGLOBIN-HAPTOGLOBIN-BINDING PROTEIN 1-RELATED"/>
    <property type="match status" value="1"/>
</dbReference>
<dbReference type="InterPro" id="IPR000531">
    <property type="entry name" value="Beta-barrel_TonB"/>
</dbReference>
<dbReference type="Pfam" id="PF00593">
    <property type="entry name" value="TonB_dep_Rec_b-barrel"/>
    <property type="match status" value="1"/>
</dbReference>
<evidence type="ECO:0000259" key="11">
    <source>
        <dbReference type="Pfam" id="PF00593"/>
    </source>
</evidence>
<evidence type="ECO:0000256" key="6">
    <source>
        <dbReference type="ARBA" id="ARBA00023077"/>
    </source>
</evidence>
<dbReference type="GO" id="GO:0044718">
    <property type="term" value="P:siderophore transmembrane transport"/>
    <property type="evidence" value="ECO:0007669"/>
    <property type="project" value="TreeGrafter"/>
</dbReference>
<dbReference type="GO" id="GO:0015344">
    <property type="term" value="F:siderophore uptake transmembrane transporter activity"/>
    <property type="evidence" value="ECO:0007669"/>
    <property type="project" value="TreeGrafter"/>
</dbReference>
<keyword evidence="8" id="KW-0675">Receptor</keyword>
<keyword evidence="9 10" id="KW-0998">Cell outer membrane</keyword>
<comment type="caution">
    <text evidence="12">The sequence shown here is derived from an EMBL/GenBank/DDBJ whole genome shotgun (WGS) entry which is preliminary data.</text>
</comment>
<evidence type="ECO:0000256" key="5">
    <source>
        <dbReference type="ARBA" id="ARBA00022729"/>
    </source>
</evidence>
<sequence length="731" mass="83237">MLKKLLIIMVFIQNCYYAQTHISGVVVDEYNKPLENVNIFIDGTLFGTSSDQKGVFAFEAESDKLGQFKIIFQKDGYDHGEEEYKGKPGEMNLGKTTLYKGRTTGIEGISIIKGKKNGDGQLSALSPLDLILTPNSLGDVMAAVIKSYPGVQLNPNDGRLFVRGGDQNESAVMINNMLMSSPFGTAGPSIPARSRFSPMIFSGVSFATSGFSSEYGQALSSILSLNTKSNDVDKELELSVKSVGADVSMTNKINDNLTLMTKVEYLNLKPYRAVFPSRYHWNKDYNMTGGELAATYKIKNGYIKSYNRFDYTTFDYQRDDIAISNNMVNTVLYEGNVYSNQTINLNLDKVKFFSGIAYNFNKRNIAGIFSENDKSKVDNNMLHIKSQLSFTPVKNLNSTFGVEFINVHYFIDYADGNNTRNRLDRSIDNNVIAFFSENSYKFKKGFSLNAGIRQDYYSYTKDVKISPRIRGEYKSPNGIKYSLYYGHYYQSPRNGDLVFDFKSNLKSERAEQYGVNVYYEKNNRTIFIDAFKKKYSDLTKFVYAPNSRQPINFNNDGYGYAEGVDVFFYDKKTFNNFDYRISYTYLNSKRDYQNYPTLATPPFYSRHNLTVNTQFWLNAINSMVGLSYLFSSGEPYTNPNSNDGFQNSRIKPYNSVNLNLTYLFSNKFYIHGSVSNIFNFKNIAGYNYGDLQSNGMRQEQMILPVSDRFYFLGVFYTIGGSRSTKDKVKDL</sequence>
<organism evidence="12 13">
    <name type="scientific">Chryseobacterium angstadtii</name>
    <dbReference type="NCBI Taxonomy" id="558151"/>
    <lineage>
        <taxon>Bacteria</taxon>
        <taxon>Pseudomonadati</taxon>
        <taxon>Bacteroidota</taxon>
        <taxon>Flavobacteriia</taxon>
        <taxon>Flavobacteriales</taxon>
        <taxon>Weeksellaceae</taxon>
        <taxon>Chryseobacterium group</taxon>
        <taxon>Chryseobacterium</taxon>
    </lineage>
</organism>
<keyword evidence="7 10" id="KW-0472">Membrane</keyword>
<evidence type="ECO:0000256" key="8">
    <source>
        <dbReference type="ARBA" id="ARBA00023170"/>
    </source>
</evidence>
<comment type="subcellular location">
    <subcellularLocation>
        <location evidence="1 10">Cell outer membrane</location>
        <topology evidence="1 10">Multi-pass membrane protein</topology>
    </subcellularLocation>
</comment>
<comment type="similarity">
    <text evidence="10">Belongs to the TonB-dependent receptor family.</text>
</comment>
<evidence type="ECO:0000256" key="7">
    <source>
        <dbReference type="ARBA" id="ARBA00023136"/>
    </source>
</evidence>
<accession>A0A0J7IKA4</accession>
<dbReference type="InterPro" id="IPR008969">
    <property type="entry name" value="CarboxyPept-like_regulatory"/>
</dbReference>
<dbReference type="PANTHER" id="PTHR30069">
    <property type="entry name" value="TONB-DEPENDENT OUTER MEMBRANE RECEPTOR"/>
    <property type="match status" value="1"/>
</dbReference>
<keyword evidence="4 10" id="KW-0812">Transmembrane</keyword>
<evidence type="ECO:0000256" key="9">
    <source>
        <dbReference type="ARBA" id="ARBA00023237"/>
    </source>
</evidence>
<dbReference type="STRING" id="558151.ACM46_02730"/>
<dbReference type="Gene3D" id="2.40.170.20">
    <property type="entry name" value="TonB-dependent receptor, beta-barrel domain"/>
    <property type="match status" value="1"/>
</dbReference>
<reference evidence="12 13" key="1">
    <citation type="journal article" date="2013" name="Int. J. Syst. Evol. Microbiol.">
        <title>Chryseobacterium angstadtii sp. nov., isolated from a newt tank.</title>
        <authorList>
            <person name="Kirk K.E."/>
            <person name="Hoffman J.A."/>
            <person name="Smith K.A."/>
            <person name="Strahan B.L."/>
            <person name="Failor K.C."/>
            <person name="Krebs J.E."/>
            <person name="Gale A.N."/>
            <person name="Do T.D."/>
            <person name="Sontag T.C."/>
            <person name="Batties A.M."/>
            <person name="Mistiszyn K."/>
            <person name="Newman J.D."/>
        </authorList>
    </citation>
    <scope>NUCLEOTIDE SEQUENCE [LARGE SCALE GENOMIC DNA]</scope>
    <source>
        <strain evidence="12 13">KM</strain>
    </source>
</reference>
<evidence type="ECO:0000313" key="12">
    <source>
        <dbReference type="EMBL" id="KMQ66466.1"/>
    </source>
</evidence>
<evidence type="ECO:0000313" key="13">
    <source>
        <dbReference type="Proteomes" id="UP000036261"/>
    </source>
</evidence>
<evidence type="ECO:0000256" key="10">
    <source>
        <dbReference type="PROSITE-ProRule" id="PRU01360"/>
    </source>
</evidence>
<dbReference type="Gene3D" id="2.60.40.1120">
    <property type="entry name" value="Carboxypeptidase-like, regulatory domain"/>
    <property type="match status" value="1"/>
</dbReference>
<dbReference type="GO" id="GO:0009279">
    <property type="term" value="C:cell outer membrane"/>
    <property type="evidence" value="ECO:0007669"/>
    <property type="project" value="UniProtKB-SubCell"/>
</dbReference>
<dbReference type="SUPFAM" id="SSF56935">
    <property type="entry name" value="Porins"/>
    <property type="match status" value="1"/>
</dbReference>
<keyword evidence="13" id="KW-1185">Reference proteome</keyword>
<dbReference type="SUPFAM" id="SSF49464">
    <property type="entry name" value="Carboxypeptidase regulatory domain-like"/>
    <property type="match status" value="1"/>
</dbReference>
<dbReference type="PATRIC" id="fig|558151.6.peg.566"/>
<dbReference type="InterPro" id="IPR036942">
    <property type="entry name" value="Beta-barrel_TonB_sf"/>
</dbReference>
<dbReference type="RefSeq" id="WP_048505065.1">
    <property type="nucleotide sequence ID" value="NZ_LFND01000001.1"/>
</dbReference>
<name>A0A0J7IKA4_9FLAO</name>
<evidence type="ECO:0000256" key="1">
    <source>
        <dbReference type="ARBA" id="ARBA00004571"/>
    </source>
</evidence>
<keyword evidence="5" id="KW-0732">Signal</keyword>
<dbReference type="InterPro" id="IPR039426">
    <property type="entry name" value="TonB-dep_rcpt-like"/>
</dbReference>
<keyword evidence="3 10" id="KW-1134">Transmembrane beta strand</keyword>
<dbReference type="Proteomes" id="UP000036261">
    <property type="component" value="Unassembled WGS sequence"/>
</dbReference>
<feature type="domain" description="TonB-dependent receptor-like beta-barrel" evidence="11">
    <location>
        <begin position="295"/>
        <end position="676"/>
    </location>
</feature>
<dbReference type="EMBL" id="LFND01000001">
    <property type="protein sequence ID" value="KMQ66466.1"/>
    <property type="molecule type" value="Genomic_DNA"/>
</dbReference>
<evidence type="ECO:0000256" key="2">
    <source>
        <dbReference type="ARBA" id="ARBA00022448"/>
    </source>
</evidence>